<evidence type="ECO:0000313" key="1">
    <source>
        <dbReference type="EMBL" id="KAJ4442183.1"/>
    </source>
</evidence>
<sequence length="220" mass="24730">MAGLCEGGNEPPGSLKATYELSFKLSVVRFPAWAIEEIHLPSTGLDVCPLSYSVLCCFSGGPYRADHTTRENHNVSLSNVGQNIPSTLHWIPYLLIRSLLRPARVECFRGRRAGIRIDPYMPSESHAIAVKACTDQLVRQHRTRLSLPNTWNPLLEHRNYRLLFCRPPSSADLSNMQLANAGEARDVHFNLYCIGFLCGSRCTGQINTLWTTRWALVTVY</sequence>
<accession>A0ABQ8T6R0</accession>
<name>A0ABQ8T6R0_PERAM</name>
<keyword evidence="2" id="KW-1185">Reference proteome</keyword>
<protein>
    <submittedName>
        <fullName evidence="1">Uncharacterized protein</fullName>
    </submittedName>
</protein>
<dbReference type="Proteomes" id="UP001148838">
    <property type="component" value="Unassembled WGS sequence"/>
</dbReference>
<organism evidence="1 2">
    <name type="scientific">Periplaneta americana</name>
    <name type="common">American cockroach</name>
    <name type="synonym">Blatta americana</name>
    <dbReference type="NCBI Taxonomy" id="6978"/>
    <lineage>
        <taxon>Eukaryota</taxon>
        <taxon>Metazoa</taxon>
        <taxon>Ecdysozoa</taxon>
        <taxon>Arthropoda</taxon>
        <taxon>Hexapoda</taxon>
        <taxon>Insecta</taxon>
        <taxon>Pterygota</taxon>
        <taxon>Neoptera</taxon>
        <taxon>Polyneoptera</taxon>
        <taxon>Dictyoptera</taxon>
        <taxon>Blattodea</taxon>
        <taxon>Blattoidea</taxon>
        <taxon>Blattidae</taxon>
        <taxon>Blattinae</taxon>
        <taxon>Periplaneta</taxon>
    </lineage>
</organism>
<comment type="caution">
    <text evidence="1">The sequence shown here is derived from an EMBL/GenBank/DDBJ whole genome shotgun (WGS) entry which is preliminary data.</text>
</comment>
<evidence type="ECO:0000313" key="2">
    <source>
        <dbReference type="Proteomes" id="UP001148838"/>
    </source>
</evidence>
<dbReference type="EMBL" id="JAJSOF020000015">
    <property type="protein sequence ID" value="KAJ4442183.1"/>
    <property type="molecule type" value="Genomic_DNA"/>
</dbReference>
<gene>
    <name evidence="1" type="ORF">ANN_12049</name>
</gene>
<proteinExistence type="predicted"/>
<reference evidence="1 2" key="1">
    <citation type="journal article" date="2022" name="Allergy">
        <title>Genome assembly and annotation of Periplaneta americana reveal a comprehensive cockroach allergen profile.</title>
        <authorList>
            <person name="Wang L."/>
            <person name="Xiong Q."/>
            <person name="Saelim N."/>
            <person name="Wang L."/>
            <person name="Nong W."/>
            <person name="Wan A.T."/>
            <person name="Shi M."/>
            <person name="Liu X."/>
            <person name="Cao Q."/>
            <person name="Hui J.H.L."/>
            <person name="Sookrung N."/>
            <person name="Leung T.F."/>
            <person name="Tungtrongchitr A."/>
            <person name="Tsui S.K.W."/>
        </authorList>
    </citation>
    <scope>NUCLEOTIDE SEQUENCE [LARGE SCALE GENOMIC DNA]</scope>
    <source>
        <strain evidence="1">PWHHKU_190912</strain>
    </source>
</reference>